<dbReference type="EMBL" id="MLJW01000124">
    <property type="protein sequence ID" value="OIQ98032.1"/>
    <property type="molecule type" value="Genomic_DNA"/>
</dbReference>
<name>A0A1J5RP54_9ZZZZ</name>
<comment type="caution">
    <text evidence="2">The sequence shown here is derived from an EMBL/GenBank/DDBJ whole genome shotgun (WGS) entry which is preliminary data.</text>
</comment>
<reference evidence="2" key="1">
    <citation type="submission" date="2016-10" db="EMBL/GenBank/DDBJ databases">
        <title>Sequence of Gallionella enrichment culture.</title>
        <authorList>
            <person name="Poehlein A."/>
            <person name="Muehling M."/>
            <person name="Daniel R."/>
        </authorList>
    </citation>
    <scope>NUCLEOTIDE SEQUENCE</scope>
</reference>
<dbReference type="SUPFAM" id="SSF50800">
    <property type="entry name" value="PK beta-barrel domain-like"/>
    <property type="match status" value="1"/>
</dbReference>
<proteinExistence type="predicted"/>
<sequence length="161" mass="17804">MSSELRILHLYLSPAHNYFGHHGGPAGEEAVVEVPEVECVAGRGLRGDRFFDYKPDYKGQLTLFSWEVFEQLRRELGAPDVPPAALRRNAIVAGADLNALVGRRFRLQGVELEGSEECRPCYWMDQAIAQGSEAWLKGRGGLRCRILSNGVLHSEAAVAAR</sequence>
<dbReference type="InterPro" id="IPR005302">
    <property type="entry name" value="MoCF_Sase_C"/>
</dbReference>
<dbReference type="GO" id="GO:0030170">
    <property type="term" value="F:pyridoxal phosphate binding"/>
    <property type="evidence" value="ECO:0007669"/>
    <property type="project" value="InterPro"/>
</dbReference>
<gene>
    <name evidence="2" type="ORF">GALL_199530</name>
</gene>
<dbReference type="InterPro" id="IPR011037">
    <property type="entry name" value="Pyrv_Knase-like_insert_dom_sf"/>
</dbReference>
<dbReference type="PROSITE" id="PS51340">
    <property type="entry name" value="MOSC"/>
    <property type="match status" value="1"/>
</dbReference>
<evidence type="ECO:0000259" key="1">
    <source>
        <dbReference type="PROSITE" id="PS51340"/>
    </source>
</evidence>
<dbReference type="Pfam" id="PF03473">
    <property type="entry name" value="MOSC"/>
    <property type="match status" value="1"/>
</dbReference>
<dbReference type="AlphaFoldDB" id="A0A1J5RP54"/>
<protein>
    <submittedName>
        <fullName evidence="2">MOSC domain protein</fullName>
    </submittedName>
</protein>
<organism evidence="2">
    <name type="scientific">mine drainage metagenome</name>
    <dbReference type="NCBI Taxonomy" id="410659"/>
    <lineage>
        <taxon>unclassified sequences</taxon>
        <taxon>metagenomes</taxon>
        <taxon>ecological metagenomes</taxon>
    </lineage>
</organism>
<dbReference type="GO" id="GO:0003824">
    <property type="term" value="F:catalytic activity"/>
    <property type="evidence" value="ECO:0007669"/>
    <property type="project" value="InterPro"/>
</dbReference>
<dbReference type="GO" id="GO:0030151">
    <property type="term" value="F:molybdenum ion binding"/>
    <property type="evidence" value="ECO:0007669"/>
    <property type="project" value="InterPro"/>
</dbReference>
<accession>A0A1J5RP54</accession>
<dbReference type="InterPro" id="IPR052716">
    <property type="entry name" value="MOSC_domain"/>
</dbReference>
<dbReference type="PANTHER" id="PTHR36930">
    <property type="entry name" value="METAL-SULFUR CLUSTER BIOSYNTHESIS PROTEINS YUAD-RELATED"/>
    <property type="match status" value="1"/>
</dbReference>
<evidence type="ECO:0000313" key="2">
    <source>
        <dbReference type="EMBL" id="OIQ98032.1"/>
    </source>
</evidence>
<dbReference type="Gene3D" id="2.40.33.20">
    <property type="entry name" value="PK beta-barrel domain-like"/>
    <property type="match status" value="1"/>
</dbReference>
<feature type="domain" description="MOSC" evidence="1">
    <location>
        <begin position="32"/>
        <end position="161"/>
    </location>
</feature>
<dbReference type="PANTHER" id="PTHR36930:SF1">
    <property type="entry name" value="MOSC DOMAIN-CONTAINING PROTEIN"/>
    <property type="match status" value="1"/>
</dbReference>